<name>A0A5A8D6C1_CAFRO</name>
<evidence type="ECO:0000313" key="5">
    <source>
        <dbReference type="Proteomes" id="UP000324907"/>
    </source>
</evidence>
<comment type="caution">
    <text evidence="3">The sequence shown here is derived from an EMBL/GenBank/DDBJ whole genome shotgun (WGS) entry which is preliminary data.</text>
</comment>
<dbReference type="AlphaFoldDB" id="A0A5A8D6C1"/>
<dbReference type="EMBL" id="VLTN01000035">
    <property type="protein sequence ID" value="KAA0150359.1"/>
    <property type="molecule type" value="Genomic_DNA"/>
</dbReference>
<dbReference type="EMBL" id="VLTL01000106">
    <property type="protein sequence ID" value="KAA0160708.1"/>
    <property type="molecule type" value="Genomic_DNA"/>
</dbReference>
<feature type="compositionally biased region" description="Basic residues" evidence="1">
    <location>
        <begin position="1"/>
        <end position="12"/>
    </location>
</feature>
<sequence>MATRSPRMRGRGRVRDAGTRRSGPVAVSARSSAGNRFVLWPRAGAEADVPLADPASRPSRRSLWMELLVCEDEEQIHCPIELEAPRVPMITRELQVYEFLSLVGYAFSVA</sequence>
<gene>
    <name evidence="3" type="ORF">FNF28_05344</name>
    <name evidence="2" type="ORF">FNF29_05371</name>
</gene>
<evidence type="ECO:0000256" key="1">
    <source>
        <dbReference type="SAM" id="MobiDB-lite"/>
    </source>
</evidence>
<evidence type="ECO:0000313" key="3">
    <source>
        <dbReference type="EMBL" id="KAA0160708.1"/>
    </source>
</evidence>
<protein>
    <submittedName>
        <fullName evidence="3">Uncharacterized protein</fullName>
    </submittedName>
</protein>
<accession>A0A5A8D6C1</accession>
<dbReference type="Proteomes" id="UP000324907">
    <property type="component" value="Unassembled WGS sequence"/>
</dbReference>
<dbReference type="Proteomes" id="UP000323011">
    <property type="component" value="Unassembled WGS sequence"/>
</dbReference>
<proteinExistence type="predicted"/>
<feature type="region of interest" description="Disordered" evidence="1">
    <location>
        <begin position="1"/>
        <end position="26"/>
    </location>
</feature>
<evidence type="ECO:0000313" key="2">
    <source>
        <dbReference type="EMBL" id="KAA0150359.1"/>
    </source>
</evidence>
<organism evidence="3 5">
    <name type="scientific">Cafeteria roenbergensis</name>
    <name type="common">Marine flagellate</name>
    <dbReference type="NCBI Taxonomy" id="33653"/>
    <lineage>
        <taxon>Eukaryota</taxon>
        <taxon>Sar</taxon>
        <taxon>Stramenopiles</taxon>
        <taxon>Bigyra</taxon>
        <taxon>Opalozoa</taxon>
        <taxon>Bicosoecida</taxon>
        <taxon>Cafeteriaceae</taxon>
        <taxon>Cafeteria</taxon>
    </lineage>
</organism>
<reference evidence="4 5" key="1">
    <citation type="submission" date="2019-07" db="EMBL/GenBank/DDBJ databases">
        <title>Genomes of Cafeteria roenbergensis.</title>
        <authorList>
            <person name="Fischer M.G."/>
            <person name="Hackl T."/>
            <person name="Roman M."/>
        </authorList>
    </citation>
    <scope>NUCLEOTIDE SEQUENCE [LARGE SCALE GENOMIC DNA]</scope>
    <source>
        <strain evidence="2 4">BVI</strain>
        <strain evidence="3 5">RCC970-E3</strain>
    </source>
</reference>
<keyword evidence="4" id="KW-1185">Reference proteome</keyword>
<evidence type="ECO:0000313" key="4">
    <source>
        <dbReference type="Proteomes" id="UP000323011"/>
    </source>
</evidence>